<dbReference type="AlphaFoldDB" id="A0A2P4T810"/>
<name>A0A2P4T810_BAMTH</name>
<dbReference type="PANTHER" id="PTHR14343">
    <property type="entry name" value="VWFA DOMAIN-CONTAINING PROTEIN"/>
    <property type="match status" value="1"/>
</dbReference>
<dbReference type="InterPro" id="IPR032770">
    <property type="entry name" value="DUF4537"/>
</dbReference>
<dbReference type="Proteomes" id="UP000237246">
    <property type="component" value="Unassembled WGS sequence"/>
</dbReference>
<accession>A0A2P4T810</accession>
<dbReference type="Pfam" id="PF15057">
    <property type="entry name" value="DUF4537"/>
    <property type="match status" value="1"/>
</dbReference>
<dbReference type="EMBL" id="PPHD01005799">
    <property type="protein sequence ID" value="POI32471.1"/>
    <property type="molecule type" value="Genomic_DNA"/>
</dbReference>
<feature type="compositionally biased region" description="Basic residues" evidence="1">
    <location>
        <begin position="328"/>
        <end position="337"/>
    </location>
</feature>
<evidence type="ECO:0000313" key="3">
    <source>
        <dbReference type="EMBL" id="POI32471.1"/>
    </source>
</evidence>
<proteinExistence type="predicted"/>
<evidence type="ECO:0000256" key="1">
    <source>
        <dbReference type="SAM" id="MobiDB-lite"/>
    </source>
</evidence>
<feature type="domain" description="DUF4537" evidence="2">
    <location>
        <begin position="13"/>
        <end position="151"/>
    </location>
</feature>
<evidence type="ECO:0000313" key="4">
    <source>
        <dbReference type="Proteomes" id="UP000237246"/>
    </source>
</evidence>
<sequence>MSQRSAILAKNVPVLVRGEHDGFYYRGTVKEEMEVSNSPCVVVIWNERGMFLVEFTRPLDLHERHSIRVQKAAKDDILEYANGMKHSLLPGDKVLAPWEPDLVRYGPGTVLTGIETRDPLRASEDEEIMVQFWNDKKVKLPQGVALWIPPSLCGRIVKMIRMPLSSRLKHRESPDTNLCSLSCSPKTAWIPVCVAHSHAKHSLLCSPCWPLLHCRGGGMCCSSACVRCFCCCRGHSDVFWPLPPKSQVFQRGAEEAEPSSKSSPRLLKLEDPKQGELAAVAARSPSSDSEGDPEVFPTQSTAVGSTVDADPSHPEKPRLEESAGPKWKYWRRNHCKSRASNSGTVKHPKKEGAARGK</sequence>
<feature type="compositionally biased region" description="Basic and acidic residues" evidence="1">
    <location>
        <begin position="310"/>
        <end position="323"/>
    </location>
</feature>
<protein>
    <recommendedName>
        <fullName evidence="2">DUF4537 domain-containing protein</fullName>
    </recommendedName>
</protein>
<reference evidence="3 4" key="1">
    <citation type="submission" date="2018-01" db="EMBL/GenBank/DDBJ databases">
        <title>Comparison of the Chinese Bamboo Partridge and Red Junglefowl genome sequences highlights the importance of demography in genome evolution.</title>
        <authorList>
            <person name="Tiley G.P."/>
            <person name="Kimball R.T."/>
            <person name="Braun E.L."/>
            <person name="Burleigh J.G."/>
        </authorList>
    </citation>
    <scope>NUCLEOTIDE SEQUENCE [LARGE SCALE GENOMIC DNA]</scope>
    <source>
        <strain evidence="3">RTK389</strain>
        <tissue evidence="3">Blood</tissue>
    </source>
</reference>
<comment type="caution">
    <text evidence="3">The sequence shown here is derived from an EMBL/GenBank/DDBJ whole genome shotgun (WGS) entry which is preliminary data.</text>
</comment>
<evidence type="ECO:0000259" key="2">
    <source>
        <dbReference type="Pfam" id="PF15057"/>
    </source>
</evidence>
<organism evidence="3 4">
    <name type="scientific">Bambusicola thoracicus</name>
    <name type="common">Chinese bamboo-partridge</name>
    <name type="synonym">Perdix thoracica</name>
    <dbReference type="NCBI Taxonomy" id="9083"/>
    <lineage>
        <taxon>Eukaryota</taxon>
        <taxon>Metazoa</taxon>
        <taxon>Chordata</taxon>
        <taxon>Craniata</taxon>
        <taxon>Vertebrata</taxon>
        <taxon>Euteleostomi</taxon>
        <taxon>Archelosauria</taxon>
        <taxon>Archosauria</taxon>
        <taxon>Dinosauria</taxon>
        <taxon>Saurischia</taxon>
        <taxon>Theropoda</taxon>
        <taxon>Coelurosauria</taxon>
        <taxon>Aves</taxon>
        <taxon>Neognathae</taxon>
        <taxon>Galloanserae</taxon>
        <taxon>Galliformes</taxon>
        <taxon>Phasianidae</taxon>
        <taxon>Perdicinae</taxon>
        <taxon>Bambusicola</taxon>
    </lineage>
</organism>
<feature type="region of interest" description="Disordered" evidence="1">
    <location>
        <begin position="275"/>
        <end position="357"/>
    </location>
</feature>
<dbReference type="OrthoDB" id="6241467at2759"/>
<gene>
    <name evidence="3" type="ORF">CIB84_003776</name>
</gene>
<keyword evidence="4" id="KW-1185">Reference proteome</keyword>
<dbReference type="PANTHER" id="PTHR14343:SF3">
    <property type="entry name" value="SIMILAR TO PREDICTED GENE ICRFP703B1614Q5.5"/>
    <property type="match status" value="1"/>
</dbReference>